<accession>A0A1H4JM65</accession>
<organism evidence="14 15">
    <name type="scientific">Rhodococcus jostii</name>
    <dbReference type="NCBI Taxonomy" id="132919"/>
    <lineage>
        <taxon>Bacteria</taxon>
        <taxon>Bacillati</taxon>
        <taxon>Actinomycetota</taxon>
        <taxon>Actinomycetes</taxon>
        <taxon>Mycobacteriales</taxon>
        <taxon>Nocardiaceae</taxon>
        <taxon>Rhodococcus</taxon>
    </lineage>
</organism>
<dbReference type="InterPro" id="IPR017896">
    <property type="entry name" value="4Fe4S_Fe-S-bd"/>
</dbReference>
<dbReference type="RefSeq" id="WP_073369961.1">
    <property type="nucleotide sequence ID" value="NZ_FNTL01000003.1"/>
</dbReference>
<keyword evidence="5 12" id="KW-0004">4Fe-4S</keyword>
<dbReference type="NCBIfam" id="NF045480">
    <property type="entry name" value="FdxA_Actino"/>
    <property type="match status" value="1"/>
</dbReference>
<dbReference type="Pfam" id="PF00037">
    <property type="entry name" value="Fer4"/>
    <property type="match status" value="1"/>
</dbReference>
<keyword evidence="11 12" id="KW-0003">3Fe-4S</keyword>
<dbReference type="GO" id="GO:0051539">
    <property type="term" value="F:4 iron, 4 sulfur cluster binding"/>
    <property type="evidence" value="ECO:0007669"/>
    <property type="project" value="UniProtKB-UniRule"/>
</dbReference>
<comment type="function">
    <text evidence="2 12">Ferredoxins are iron-sulfur proteins that transfer electrons in a wide variety of metabolic reactions.</text>
</comment>
<evidence type="ECO:0000256" key="1">
    <source>
        <dbReference type="ARBA" id="ARBA00001966"/>
    </source>
</evidence>
<evidence type="ECO:0000256" key="5">
    <source>
        <dbReference type="ARBA" id="ARBA00022485"/>
    </source>
</evidence>
<evidence type="ECO:0000313" key="14">
    <source>
        <dbReference type="EMBL" id="SEB47237.1"/>
    </source>
</evidence>
<dbReference type="InterPro" id="IPR017900">
    <property type="entry name" value="4Fe4S_Fe_S_CS"/>
</dbReference>
<feature type="domain" description="4Fe-4S ferredoxin-type" evidence="13">
    <location>
        <begin position="31"/>
        <end position="60"/>
    </location>
</feature>
<dbReference type="AlphaFoldDB" id="A0A1H4JM65"/>
<comment type="cofactor">
    <cofactor evidence="12">
        <name>[3Fe-4S] cluster</name>
        <dbReference type="ChEBI" id="CHEBI:21137"/>
    </cofactor>
    <text evidence="12">Binds 1 [3Fe-4S] cluster.</text>
</comment>
<dbReference type="PANTHER" id="PTHR42859">
    <property type="entry name" value="OXIDOREDUCTASE"/>
    <property type="match status" value="1"/>
</dbReference>
<dbReference type="PRINTS" id="PR00354">
    <property type="entry name" value="7FE8SFRDOXIN"/>
</dbReference>
<gene>
    <name evidence="14" type="ORF">SAMN04490220_0988</name>
</gene>
<evidence type="ECO:0000256" key="4">
    <source>
        <dbReference type="ARBA" id="ARBA00022448"/>
    </source>
</evidence>
<evidence type="ECO:0000256" key="6">
    <source>
        <dbReference type="ARBA" id="ARBA00022723"/>
    </source>
</evidence>
<dbReference type="InterPro" id="IPR050294">
    <property type="entry name" value="RnfB_subfamily"/>
</dbReference>
<dbReference type="SUPFAM" id="SSF54862">
    <property type="entry name" value="4Fe-4S ferredoxins"/>
    <property type="match status" value="1"/>
</dbReference>
<dbReference type="GO" id="GO:0051538">
    <property type="term" value="F:3 iron, 4 sulfur cluster binding"/>
    <property type="evidence" value="ECO:0007669"/>
    <property type="project" value="UniProtKB-UniRule"/>
</dbReference>
<dbReference type="OrthoDB" id="9803397at2"/>
<dbReference type="InterPro" id="IPR054830">
    <property type="entry name" value="FdxA_Actino"/>
</dbReference>
<comment type="cofactor">
    <cofactor evidence="1 12">
        <name>[4Fe-4S] cluster</name>
        <dbReference type="ChEBI" id="CHEBI:49883"/>
    </cofactor>
</comment>
<dbReference type="Proteomes" id="UP000183407">
    <property type="component" value="Unassembled WGS sequence"/>
</dbReference>
<sequence length="104" mass="11669">MAYVIAEPCVDIMDKSCTRECPVDCIYEGNRMMYINPEECIDCGACEAICPMEAIFYVDEVPPEWNSYTQANRDFFDGVELPGGAKKAGKLERDPAFVLSRPSK</sequence>
<name>A0A1H4JM65_RHOJO</name>
<evidence type="ECO:0000256" key="2">
    <source>
        <dbReference type="ARBA" id="ARBA00003532"/>
    </source>
</evidence>
<dbReference type="PROSITE" id="PS51379">
    <property type="entry name" value="4FE4S_FER_2"/>
    <property type="match status" value="1"/>
</dbReference>
<keyword evidence="10 12" id="KW-0411">Iron-sulfur</keyword>
<dbReference type="GO" id="GO:0009055">
    <property type="term" value="F:electron transfer activity"/>
    <property type="evidence" value="ECO:0007669"/>
    <property type="project" value="UniProtKB-UniRule"/>
</dbReference>
<dbReference type="InterPro" id="IPR000813">
    <property type="entry name" value="7Fe_ferredoxin"/>
</dbReference>
<reference evidence="15" key="1">
    <citation type="submission" date="2016-10" db="EMBL/GenBank/DDBJ databases">
        <authorList>
            <person name="Varghese N."/>
        </authorList>
    </citation>
    <scope>NUCLEOTIDE SEQUENCE [LARGE SCALE GENOMIC DNA]</scope>
    <source>
        <strain evidence="15">DSM 44719</strain>
    </source>
</reference>
<dbReference type="EMBL" id="FNTL01000003">
    <property type="protein sequence ID" value="SEB47237.1"/>
    <property type="molecule type" value="Genomic_DNA"/>
</dbReference>
<keyword evidence="8 12" id="KW-0249">Electron transport</keyword>
<keyword evidence="9 12" id="KW-0408">Iron</keyword>
<dbReference type="Gene3D" id="3.30.70.20">
    <property type="match status" value="1"/>
</dbReference>
<evidence type="ECO:0000256" key="9">
    <source>
        <dbReference type="ARBA" id="ARBA00023004"/>
    </source>
</evidence>
<evidence type="ECO:0000259" key="13">
    <source>
        <dbReference type="PROSITE" id="PS51379"/>
    </source>
</evidence>
<keyword evidence="7" id="KW-0677">Repeat</keyword>
<evidence type="ECO:0000256" key="7">
    <source>
        <dbReference type="ARBA" id="ARBA00022737"/>
    </source>
</evidence>
<dbReference type="PROSITE" id="PS00198">
    <property type="entry name" value="4FE4S_FER_1"/>
    <property type="match status" value="1"/>
</dbReference>
<evidence type="ECO:0000313" key="15">
    <source>
        <dbReference type="Proteomes" id="UP000183407"/>
    </source>
</evidence>
<keyword evidence="6 12" id="KW-0479">Metal-binding</keyword>
<evidence type="ECO:0000256" key="11">
    <source>
        <dbReference type="ARBA" id="ARBA00023291"/>
    </source>
</evidence>
<evidence type="ECO:0000256" key="12">
    <source>
        <dbReference type="RuleBase" id="RU365098"/>
    </source>
</evidence>
<dbReference type="GO" id="GO:0046872">
    <property type="term" value="F:metal ion binding"/>
    <property type="evidence" value="ECO:0007669"/>
    <property type="project" value="UniProtKB-UniRule"/>
</dbReference>
<proteinExistence type="predicted"/>
<evidence type="ECO:0000256" key="8">
    <source>
        <dbReference type="ARBA" id="ARBA00022982"/>
    </source>
</evidence>
<evidence type="ECO:0000256" key="3">
    <source>
        <dbReference type="ARBA" id="ARBA00013529"/>
    </source>
</evidence>
<keyword evidence="4 12" id="KW-0813">Transport</keyword>
<dbReference type="PANTHER" id="PTHR42859:SF2">
    <property type="entry name" value="FERREDOXIN"/>
    <property type="match status" value="1"/>
</dbReference>
<protein>
    <recommendedName>
        <fullName evidence="3 12">Ferredoxin</fullName>
    </recommendedName>
</protein>
<evidence type="ECO:0000256" key="10">
    <source>
        <dbReference type="ARBA" id="ARBA00023014"/>
    </source>
</evidence>